<sequence length="73" mass="8242">MQVEQDRLLTTREAAKFLNVSEAFLERDRWAGARIPFVRVGARAVRYELSSLKAYVKAGIRQSTSDTGRAGRN</sequence>
<reference evidence="3" key="1">
    <citation type="submission" date="2020-02" db="EMBL/GenBank/DDBJ databases">
        <title>Genomic and physiological characterization of two novel Nitrospinaceae genera.</title>
        <authorList>
            <person name="Mueller A.J."/>
            <person name="Jung M.-Y."/>
            <person name="Strachan C.R."/>
            <person name="Herbold C.W."/>
            <person name="Kirkegaard R.H."/>
            <person name="Daims H."/>
        </authorList>
    </citation>
    <scope>NUCLEOTIDE SEQUENCE [LARGE SCALE GENOMIC DNA]</scope>
</reference>
<evidence type="ECO:0000313" key="3">
    <source>
        <dbReference type="Proteomes" id="UP000594464"/>
    </source>
</evidence>
<evidence type="ECO:0000313" key="2">
    <source>
        <dbReference type="EMBL" id="QPJ64190.1"/>
    </source>
</evidence>
<dbReference type="InterPro" id="IPR041657">
    <property type="entry name" value="HTH_17"/>
</dbReference>
<accession>A0A7T0G2C0</accession>
<proteinExistence type="predicted"/>
<evidence type="ECO:0000259" key="1">
    <source>
        <dbReference type="Pfam" id="PF12728"/>
    </source>
</evidence>
<dbReference type="Proteomes" id="UP000594464">
    <property type="component" value="Chromosome"/>
</dbReference>
<gene>
    <name evidence="2" type="ORF">G3M78_01755</name>
</gene>
<dbReference type="Pfam" id="PF12728">
    <property type="entry name" value="HTH_17"/>
    <property type="match status" value="1"/>
</dbReference>
<dbReference type="AlphaFoldDB" id="A0A7T0G2C0"/>
<dbReference type="SUPFAM" id="SSF46955">
    <property type="entry name" value="Putative DNA-binding domain"/>
    <property type="match status" value="1"/>
</dbReference>
<dbReference type="EMBL" id="CP048620">
    <property type="protein sequence ID" value="QPJ64190.1"/>
    <property type="molecule type" value="Genomic_DNA"/>
</dbReference>
<dbReference type="KEGG" id="nva:G3M78_01755"/>
<dbReference type="InterPro" id="IPR009061">
    <property type="entry name" value="DNA-bd_dom_put_sf"/>
</dbReference>
<name>A0A7T0G2C0_9BACT</name>
<protein>
    <submittedName>
        <fullName evidence="2">Helix-turn-helix domain-containing protein</fullName>
    </submittedName>
</protein>
<organism evidence="2 3">
    <name type="scientific">Candidatus Nitrohelix vancouverensis</name>
    <dbReference type="NCBI Taxonomy" id="2705534"/>
    <lineage>
        <taxon>Bacteria</taxon>
        <taxon>Pseudomonadati</taxon>
        <taxon>Nitrospinota/Tectimicrobiota group</taxon>
        <taxon>Nitrospinota</taxon>
        <taxon>Nitrospinia</taxon>
        <taxon>Nitrospinales</taxon>
        <taxon>Nitrospinaceae</taxon>
        <taxon>Candidatus Nitrohelix</taxon>
    </lineage>
</organism>
<feature type="domain" description="Helix-turn-helix" evidence="1">
    <location>
        <begin position="8"/>
        <end position="58"/>
    </location>
</feature>